<dbReference type="InterPro" id="IPR058619">
    <property type="entry name" value="PhoQ/CarS-like_HATPase"/>
</dbReference>
<dbReference type="InterPro" id="IPR050428">
    <property type="entry name" value="TCS_sensor_his_kinase"/>
</dbReference>
<evidence type="ECO:0000259" key="15">
    <source>
        <dbReference type="PROSITE" id="PS50885"/>
    </source>
</evidence>
<evidence type="ECO:0000256" key="5">
    <source>
        <dbReference type="ARBA" id="ARBA00022679"/>
    </source>
</evidence>
<dbReference type="HOGENOM" id="CLU_000445_42_2_6"/>
<dbReference type="SMART" id="SM00387">
    <property type="entry name" value="HATPase_c"/>
    <property type="match status" value="1"/>
</dbReference>
<evidence type="ECO:0000256" key="8">
    <source>
        <dbReference type="ARBA" id="ARBA00022777"/>
    </source>
</evidence>
<keyword evidence="4" id="KW-0597">Phosphoprotein</keyword>
<dbReference type="GO" id="GO:0005886">
    <property type="term" value="C:plasma membrane"/>
    <property type="evidence" value="ECO:0007669"/>
    <property type="project" value="TreeGrafter"/>
</dbReference>
<evidence type="ECO:0000256" key="3">
    <source>
        <dbReference type="ARBA" id="ARBA00012438"/>
    </source>
</evidence>
<dbReference type="InterPro" id="IPR003661">
    <property type="entry name" value="HisK_dim/P_dom"/>
</dbReference>
<dbReference type="Proteomes" id="UP000029708">
    <property type="component" value="Unassembled WGS sequence"/>
</dbReference>
<evidence type="ECO:0000256" key="9">
    <source>
        <dbReference type="ARBA" id="ARBA00022840"/>
    </source>
</evidence>
<dbReference type="PRINTS" id="PR00344">
    <property type="entry name" value="BCTRLSENSOR"/>
</dbReference>
<evidence type="ECO:0000256" key="11">
    <source>
        <dbReference type="ARBA" id="ARBA00023012"/>
    </source>
</evidence>
<dbReference type="PANTHER" id="PTHR45436">
    <property type="entry name" value="SENSOR HISTIDINE KINASE YKOH"/>
    <property type="match status" value="1"/>
</dbReference>
<dbReference type="CDD" id="cd16954">
    <property type="entry name" value="HATPase_PhoQ-like"/>
    <property type="match status" value="1"/>
</dbReference>
<dbReference type="SMART" id="SM00388">
    <property type="entry name" value="HisKA"/>
    <property type="match status" value="1"/>
</dbReference>
<keyword evidence="5" id="KW-0808">Transferase</keyword>
<organism evidence="16 17">
    <name type="scientific">Oleiagrimonas soli</name>
    <dbReference type="NCBI Taxonomy" id="1543381"/>
    <lineage>
        <taxon>Bacteria</taxon>
        <taxon>Pseudomonadati</taxon>
        <taxon>Pseudomonadota</taxon>
        <taxon>Gammaproteobacteria</taxon>
        <taxon>Lysobacterales</taxon>
        <taxon>Rhodanobacteraceae</taxon>
        <taxon>Oleiagrimonas</taxon>
    </lineage>
</organism>
<dbReference type="SUPFAM" id="SSF47384">
    <property type="entry name" value="Homodimeric domain of signal transducing histidine kinase"/>
    <property type="match status" value="1"/>
</dbReference>
<feature type="domain" description="HAMP" evidence="15">
    <location>
        <begin position="199"/>
        <end position="250"/>
    </location>
</feature>
<dbReference type="PROSITE" id="PS50109">
    <property type="entry name" value="HIS_KIN"/>
    <property type="match status" value="1"/>
</dbReference>
<feature type="transmembrane region" description="Helical" evidence="13">
    <location>
        <begin position="179"/>
        <end position="202"/>
    </location>
</feature>
<evidence type="ECO:0000256" key="2">
    <source>
        <dbReference type="ARBA" id="ARBA00004370"/>
    </source>
</evidence>
<accession>A0A099CYQ8</accession>
<keyword evidence="6 13" id="KW-0812">Transmembrane</keyword>
<protein>
    <recommendedName>
        <fullName evidence="3">histidine kinase</fullName>
        <ecNumber evidence="3">2.7.13.3</ecNumber>
    </recommendedName>
</protein>
<keyword evidence="8" id="KW-0418">Kinase</keyword>
<dbReference type="InterPro" id="IPR036890">
    <property type="entry name" value="HATPase_C_sf"/>
</dbReference>
<comment type="subcellular location">
    <subcellularLocation>
        <location evidence="2">Membrane</location>
    </subcellularLocation>
</comment>
<dbReference type="Gene3D" id="1.10.287.130">
    <property type="match status" value="1"/>
</dbReference>
<dbReference type="InterPro" id="IPR005467">
    <property type="entry name" value="His_kinase_dom"/>
</dbReference>
<feature type="domain" description="Histidine kinase" evidence="14">
    <location>
        <begin position="258"/>
        <end position="465"/>
    </location>
</feature>
<dbReference type="InterPro" id="IPR004358">
    <property type="entry name" value="Sig_transdc_His_kin-like_C"/>
</dbReference>
<evidence type="ECO:0000313" key="16">
    <source>
        <dbReference type="EMBL" id="KGI78879.1"/>
    </source>
</evidence>
<dbReference type="AlphaFoldDB" id="A0A099CYQ8"/>
<comment type="caution">
    <text evidence="16">The sequence shown here is derived from an EMBL/GenBank/DDBJ whole genome shotgun (WGS) entry which is preliminary data.</text>
</comment>
<name>A0A099CYQ8_9GAMM</name>
<dbReference type="InterPro" id="IPR003660">
    <property type="entry name" value="HAMP_dom"/>
</dbReference>
<dbReference type="Pfam" id="PF00512">
    <property type="entry name" value="HisKA"/>
    <property type="match status" value="1"/>
</dbReference>
<proteinExistence type="predicted"/>
<evidence type="ECO:0000259" key="14">
    <source>
        <dbReference type="PROSITE" id="PS50109"/>
    </source>
</evidence>
<dbReference type="GO" id="GO:0000155">
    <property type="term" value="F:phosphorelay sensor kinase activity"/>
    <property type="evidence" value="ECO:0007669"/>
    <property type="project" value="InterPro"/>
</dbReference>
<sequence length="465" mass="51195">MGHDPSMSSRRPLSLITRSTLATGLALIAFLGLAGLSLDRAYFESARAALRDRLQGYVYAYLASTDVGRGGRVLSPDSPPPHSDFLQPGSGLYAVIDGDNGYHWESPSAVGRRLGLQEHLRPGENSFRGPVQSSVGGMYIYSLGVAYDDARGQPVDLTFTVAQTETQFVSQLSVYRRTLYTWLAALGLVLLLLQLLLLRWSLFPLRRVSSDLARVDRGDSDRLEGAYPIELSGLTHSLNNFIENERRSLTRNRNILADLAHSLKTPLAVVRSRLELGDVHDEARKDITDQVQRMDDIVAYQLSRGASSGVPTFVAPVEVAAHAEDLVQGLEKVHASRNVLCEFEIEVDARFYGEAGDLLEILGNLLENAFKWAQHRVLLSARPMPERGKRRPGLEICVEDDGPGIDADQVERILQRGVRGDERVQGHGIGLSIVQDIVNTHNATLEVARSDELGGAQFRIHFSAV</sequence>
<dbReference type="Pfam" id="PF02518">
    <property type="entry name" value="HATPase_c"/>
    <property type="match status" value="1"/>
</dbReference>
<keyword evidence="10 13" id="KW-1133">Transmembrane helix</keyword>
<keyword evidence="7" id="KW-0547">Nucleotide-binding</keyword>
<feature type="transmembrane region" description="Helical" evidence="13">
    <location>
        <begin position="20"/>
        <end position="43"/>
    </location>
</feature>
<dbReference type="EC" id="2.7.13.3" evidence="3"/>
<dbReference type="InterPro" id="IPR036097">
    <property type="entry name" value="HisK_dim/P_sf"/>
</dbReference>
<evidence type="ECO:0000256" key="1">
    <source>
        <dbReference type="ARBA" id="ARBA00000085"/>
    </source>
</evidence>
<dbReference type="Gene3D" id="3.30.565.10">
    <property type="entry name" value="Histidine kinase-like ATPase, C-terminal domain"/>
    <property type="match status" value="1"/>
</dbReference>
<evidence type="ECO:0000313" key="17">
    <source>
        <dbReference type="Proteomes" id="UP000029708"/>
    </source>
</evidence>
<dbReference type="GO" id="GO:0005524">
    <property type="term" value="F:ATP binding"/>
    <property type="evidence" value="ECO:0007669"/>
    <property type="project" value="UniProtKB-KW"/>
</dbReference>
<dbReference type="PROSITE" id="PS50885">
    <property type="entry name" value="HAMP"/>
    <property type="match status" value="1"/>
</dbReference>
<comment type="catalytic activity">
    <reaction evidence="1">
        <text>ATP + protein L-histidine = ADP + protein N-phospho-L-histidine.</text>
        <dbReference type="EC" id="2.7.13.3"/>
    </reaction>
</comment>
<keyword evidence="17" id="KW-1185">Reference proteome</keyword>
<gene>
    <name evidence="16" type="ORF">LF63_0102855</name>
</gene>
<dbReference type="CDD" id="cd00082">
    <property type="entry name" value="HisKA"/>
    <property type="match status" value="1"/>
</dbReference>
<evidence type="ECO:0000256" key="10">
    <source>
        <dbReference type="ARBA" id="ARBA00022989"/>
    </source>
</evidence>
<dbReference type="SUPFAM" id="SSF55874">
    <property type="entry name" value="ATPase domain of HSP90 chaperone/DNA topoisomerase II/histidine kinase"/>
    <property type="match status" value="1"/>
</dbReference>
<dbReference type="InterPro" id="IPR003594">
    <property type="entry name" value="HATPase_dom"/>
</dbReference>
<evidence type="ECO:0000256" key="6">
    <source>
        <dbReference type="ARBA" id="ARBA00022692"/>
    </source>
</evidence>
<reference evidence="16 17" key="1">
    <citation type="submission" date="2014-09" db="EMBL/GenBank/DDBJ databases">
        <title>Xanthomonadaceae 3.5X direct submission.</title>
        <authorList>
            <person name="Fang T."/>
            <person name="Wang H."/>
        </authorList>
    </citation>
    <scope>NUCLEOTIDE SEQUENCE [LARGE SCALE GENOMIC DNA]</scope>
    <source>
        <strain evidence="16 17">3.5X</strain>
    </source>
</reference>
<keyword evidence="12 13" id="KW-0472">Membrane</keyword>
<evidence type="ECO:0000256" key="12">
    <source>
        <dbReference type="ARBA" id="ARBA00023136"/>
    </source>
</evidence>
<evidence type="ECO:0000256" key="4">
    <source>
        <dbReference type="ARBA" id="ARBA00022553"/>
    </source>
</evidence>
<keyword evidence="9" id="KW-0067">ATP-binding</keyword>
<keyword evidence="11" id="KW-0902">Two-component regulatory system</keyword>
<dbReference type="STRING" id="1543381.LF63_0102855"/>
<dbReference type="EMBL" id="JROI01000007">
    <property type="protein sequence ID" value="KGI78879.1"/>
    <property type="molecule type" value="Genomic_DNA"/>
</dbReference>
<dbReference type="PANTHER" id="PTHR45436:SF4">
    <property type="entry name" value="SENSOR PROTEIN PHOQ"/>
    <property type="match status" value="1"/>
</dbReference>
<evidence type="ECO:0000256" key="7">
    <source>
        <dbReference type="ARBA" id="ARBA00022741"/>
    </source>
</evidence>
<evidence type="ECO:0000256" key="13">
    <source>
        <dbReference type="SAM" id="Phobius"/>
    </source>
</evidence>